<comment type="caution">
    <text evidence="1">The sequence shown here is derived from an EMBL/GenBank/DDBJ whole genome shotgun (WGS) entry which is preliminary data.</text>
</comment>
<protein>
    <submittedName>
        <fullName evidence="1">Uncharacterized protein</fullName>
    </submittedName>
</protein>
<accession>A0AC60PFP4</accession>
<evidence type="ECO:0000313" key="2">
    <source>
        <dbReference type="Proteomes" id="UP000805193"/>
    </source>
</evidence>
<keyword evidence="2" id="KW-1185">Reference proteome</keyword>
<gene>
    <name evidence="1" type="ORF">HPB47_004636</name>
</gene>
<dbReference type="Proteomes" id="UP000805193">
    <property type="component" value="Unassembled WGS sequence"/>
</dbReference>
<sequence length="98" mass="10650">MSDPATSRRGRGKRKMGWGTRGGRGKIREFEKGRSRRNQAGPPSALPDFKRPDPRPASQALGRQPSGGRQDCMRGAAGHPLLFRATDVLGLTQALGQR</sequence>
<organism evidence="1 2">
    <name type="scientific">Ixodes persulcatus</name>
    <name type="common">Taiga tick</name>
    <dbReference type="NCBI Taxonomy" id="34615"/>
    <lineage>
        <taxon>Eukaryota</taxon>
        <taxon>Metazoa</taxon>
        <taxon>Ecdysozoa</taxon>
        <taxon>Arthropoda</taxon>
        <taxon>Chelicerata</taxon>
        <taxon>Arachnida</taxon>
        <taxon>Acari</taxon>
        <taxon>Parasitiformes</taxon>
        <taxon>Ixodida</taxon>
        <taxon>Ixodoidea</taxon>
        <taxon>Ixodidae</taxon>
        <taxon>Ixodinae</taxon>
        <taxon>Ixodes</taxon>
    </lineage>
</organism>
<dbReference type="EMBL" id="JABSTQ010010710">
    <property type="protein sequence ID" value="KAG0418719.1"/>
    <property type="molecule type" value="Genomic_DNA"/>
</dbReference>
<name>A0AC60PFP4_IXOPE</name>
<evidence type="ECO:0000313" key="1">
    <source>
        <dbReference type="EMBL" id="KAG0418719.1"/>
    </source>
</evidence>
<proteinExistence type="predicted"/>
<reference evidence="1 2" key="1">
    <citation type="journal article" date="2020" name="Cell">
        <title>Large-Scale Comparative Analyses of Tick Genomes Elucidate Their Genetic Diversity and Vector Capacities.</title>
        <authorList>
            <consortium name="Tick Genome and Microbiome Consortium (TIGMIC)"/>
            <person name="Jia N."/>
            <person name="Wang J."/>
            <person name="Shi W."/>
            <person name="Du L."/>
            <person name="Sun Y."/>
            <person name="Zhan W."/>
            <person name="Jiang J.F."/>
            <person name="Wang Q."/>
            <person name="Zhang B."/>
            <person name="Ji P."/>
            <person name="Bell-Sakyi L."/>
            <person name="Cui X.M."/>
            <person name="Yuan T.T."/>
            <person name="Jiang B.G."/>
            <person name="Yang W.F."/>
            <person name="Lam T.T."/>
            <person name="Chang Q.C."/>
            <person name="Ding S.J."/>
            <person name="Wang X.J."/>
            <person name="Zhu J.G."/>
            <person name="Ruan X.D."/>
            <person name="Zhao L."/>
            <person name="Wei J.T."/>
            <person name="Ye R.Z."/>
            <person name="Que T.C."/>
            <person name="Du C.H."/>
            <person name="Zhou Y.H."/>
            <person name="Cheng J.X."/>
            <person name="Dai P.F."/>
            <person name="Guo W.B."/>
            <person name="Han X.H."/>
            <person name="Huang E.J."/>
            <person name="Li L.F."/>
            <person name="Wei W."/>
            <person name="Gao Y.C."/>
            <person name="Liu J.Z."/>
            <person name="Shao H.Z."/>
            <person name="Wang X."/>
            <person name="Wang C.C."/>
            <person name="Yang T.C."/>
            <person name="Huo Q.B."/>
            <person name="Li W."/>
            <person name="Chen H.Y."/>
            <person name="Chen S.E."/>
            <person name="Zhou L.G."/>
            <person name="Ni X.B."/>
            <person name="Tian J.H."/>
            <person name="Sheng Y."/>
            <person name="Liu T."/>
            <person name="Pan Y.S."/>
            <person name="Xia L.Y."/>
            <person name="Li J."/>
            <person name="Zhao F."/>
            <person name="Cao W.C."/>
        </authorList>
    </citation>
    <scope>NUCLEOTIDE SEQUENCE [LARGE SCALE GENOMIC DNA]</scope>
    <source>
        <strain evidence="1">Iper-2018</strain>
    </source>
</reference>